<gene>
    <name evidence="1" type="ORF">Bfra_008813</name>
</gene>
<dbReference type="AlphaFoldDB" id="A0A8H6AQT4"/>
<evidence type="ECO:0000313" key="2">
    <source>
        <dbReference type="Proteomes" id="UP000531561"/>
    </source>
</evidence>
<sequence length="69" mass="7617">MVAVLFPCSKSGSEVQILHGLSLLLGTESRLQMFSFLILPPFVLPSLTLEGYTQLMHLHSEAACFLSHE</sequence>
<organism evidence="1 2">
    <name type="scientific">Botrytis fragariae</name>
    <dbReference type="NCBI Taxonomy" id="1964551"/>
    <lineage>
        <taxon>Eukaryota</taxon>
        <taxon>Fungi</taxon>
        <taxon>Dikarya</taxon>
        <taxon>Ascomycota</taxon>
        <taxon>Pezizomycotina</taxon>
        <taxon>Leotiomycetes</taxon>
        <taxon>Helotiales</taxon>
        <taxon>Sclerotiniaceae</taxon>
        <taxon>Botrytis</taxon>
    </lineage>
</organism>
<proteinExistence type="predicted"/>
<comment type="caution">
    <text evidence="1">The sequence shown here is derived from an EMBL/GenBank/DDBJ whole genome shotgun (WGS) entry which is preliminary data.</text>
</comment>
<reference evidence="1 2" key="1">
    <citation type="journal article" date="2020" name="Phytopathology">
        <title>A high-quality genome resource of Botrytis fragariae, a new and rapidly spreading fungal pathogen causing strawberry gray mold in the U.S.A.</title>
        <authorList>
            <person name="Wu Y."/>
            <person name="Saski C.A."/>
            <person name="Schnabel G."/>
            <person name="Xiao S."/>
            <person name="Hu M."/>
        </authorList>
    </citation>
    <scope>NUCLEOTIDE SEQUENCE [LARGE SCALE GENOMIC DNA]</scope>
    <source>
        <strain evidence="1 2">BVB16</strain>
    </source>
</reference>
<dbReference type="Proteomes" id="UP000531561">
    <property type="component" value="Unassembled WGS sequence"/>
</dbReference>
<dbReference type="EMBL" id="JABFCT010000011">
    <property type="protein sequence ID" value="KAF5871789.1"/>
    <property type="molecule type" value="Genomic_DNA"/>
</dbReference>
<protein>
    <submittedName>
        <fullName evidence="1">Uncharacterized protein</fullName>
    </submittedName>
</protein>
<dbReference type="RefSeq" id="XP_037190736.1">
    <property type="nucleotide sequence ID" value="XM_037339170.1"/>
</dbReference>
<evidence type="ECO:0000313" key="1">
    <source>
        <dbReference type="EMBL" id="KAF5871789.1"/>
    </source>
</evidence>
<name>A0A8H6AQT4_9HELO</name>
<dbReference type="GeneID" id="59262862"/>
<keyword evidence="2" id="KW-1185">Reference proteome</keyword>
<dbReference type="OrthoDB" id="10551597at2759"/>
<accession>A0A8H6AQT4</accession>